<evidence type="ECO:0000256" key="9">
    <source>
        <dbReference type="ARBA" id="ARBA00041631"/>
    </source>
</evidence>
<evidence type="ECO:0000256" key="11">
    <source>
        <dbReference type="ARBA" id="ARBA00042730"/>
    </source>
</evidence>
<evidence type="ECO:0000256" key="7">
    <source>
        <dbReference type="ARBA" id="ARBA00038932"/>
    </source>
</evidence>
<sequence length="113" mass="12698">MPFIHVRTSGKISAEQKQELKADFGKQIGLLPGKTEQWLMIQFEEGCGLYFQGNEDPCALLDISVYGGAGSEAYENLTRALSGDIEKVLGIPGNRIYVKYAETEYWGWNKENF</sequence>
<dbReference type="GO" id="GO:0050178">
    <property type="term" value="F:phenylpyruvate tautomerase activity"/>
    <property type="evidence" value="ECO:0007669"/>
    <property type="project" value="UniProtKB-EC"/>
</dbReference>
<dbReference type="GO" id="GO:0005615">
    <property type="term" value="C:extracellular space"/>
    <property type="evidence" value="ECO:0007669"/>
    <property type="project" value="UniProtKB-KW"/>
</dbReference>
<comment type="caution">
    <text evidence="12">The sequence shown here is derived from an EMBL/GenBank/DDBJ whole genome shotgun (WGS) entry which is preliminary data.</text>
</comment>
<evidence type="ECO:0000256" key="4">
    <source>
        <dbReference type="ARBA" id="ARBA00023235"/>
    </source>
</evidence>
<proteinExistence type="predicted"/>
<dbReference type="InterPro" id="IPR001398">
    <property type="entry name" value="Macrophage_inhib_fac"/>
</dbReference>
<dbReference type="GO" id="GO:0005125">
    <property type="term" value="F:cytokine activity"/>
    <property type="evidence" value="ECO:0007669"/>
    <property type="project" value="UniProtKB-KW"/>
</dbReference>
<dbReference type="EC" id="5.3.3.12" evidence="7"/>
<comment type="catalytic activity">
    <reaction evidence="5">
        <text>3-phenylpyruvate = enol-phenylpyruvate</text>
        <dbReference type="Rhea" id="RHEA:17097"/>
        <dbReference type="ChEBI" id="CHEBI:16815"/>
        <dbReference type="ChEBI" id="CHEBI:18005"/>
        <dbReference type="EC" id="5.3.2.1"/>
    </reaction>
</comment>
<evidence type="ECO:0000256" key="8">
    <source>
        <dbReference type="ARBA" id="ARBA00039086"/>
    </source>
</evidence>
<evidence type="ECO:0000256" key="6">
    <source>
        <dbReference type="ARBA" id="ARBA00036823"/>
    </source>
</evidence>
<name>A0A949JYE3_9FIRM</name>
<evidence type="ECO:0000313" key="13">
    <source>
        <dbReference type="Proteomes" id="UP000712157"/>
    </source>
</evidence>
<evidence type="ECO:0000256" key="3">
    <source>
        <dbReference type="ARBA" id="ARBA00022525"/>
    </source>
</evidence>
<comment type="catalytic activity">
    <reaction evidence="6">
        <text>L-dopachrome = 5,6-dihydroxyindole-2-carboxylate</text>
        <dbReference type="Rhea" id="RHEA:13041"/>
        <dbReference type="ChEBI" id="CHEBI:16875"/>
        <dbReference type="ChEBI" id="CHEBI:57509"/>
        <dbReference type="EC" id="5.3.3.12"/>
    </reaction>
</comment>
<protein>
    <recommendedName>
        <fullName evidence="11">L-dopachrome isomerase</fullName>
        <ecNumber evidence="8">5.3.2.1</ecNumber>
        <ecNumber evidence="7">5.3.3.12</ecNumber>
    </recommendedName>
    <alternativeName>
        <fullName evidence="9">L-dopachrome tautomerase</fullName>
    </alternativeName>
    <alternativeName>
        <fullName evidence="10">Phenylpyruvate tautomerase</fullName>
    </alternativeName>
</protein>
<keyword evidence="4" id="KW-0413">Isomerase</keyword>
<dbReference type="PANTHER" id="PTHR11954">
    <property type="entry name" value="D-DOPACHROME DECARBOXYLASE"/>
    <property type="match status" value="1"/>
</dbReference>
<dbReference type="EC" id="5.3.2.1" evidence="8"/>
<evidence type="ECO:0000313" key="12">
    <source>
        <dbReference type="EMBL" id="MBU9736436.1"/>
    </source>
</evidence>
<keyword evidence="2" id="KW-0202">Cytokine</keyword>
<keyword evidence="3" id="KW-0964">Secreted</keyword>
<dbReference type="SUPFAM" id="SSF55331">
    <property type="entry name" value="Tautomerase/MIF"/>
    <property type="match status" value="1"/>
</dbReference>
<evidence type="ECO:0000256" key="10">
    <source>
        <dbReference type="ARBA" id="ARBA00041912"/>
    </source>
</evidence>
<dbReference type="GO" id="GO:0004167">
    <property type="term" value="F:dopachrome isomerase activity"/>
    <property type="evidence" value="ECO:0007669"/>
    <property type="project" value="UniProtKB-EC"/>
</dbReference>
<evidence type="ECO:0000256" key="1">
    <source>
        <dbReference type="ARBA" id="ARBA00004613"/>
    </source>
</evidence>
<dbReference type="Gene3D" id="3.30.429.10">
    <property type="entry name" value="Macrophage Migration Inhibitory Factor"/>
    <property type="match status" value="1"/>
</dbReference>
<dbReference type="Pfam" id="PF01187">
    <property type="entry name" value="MIF"/>
    <property type="match status" value="1"/>
</dbReference>
<dbReference type="AlphaFoldDB" id="A0A949JYE3"/>
<evidence type="ECO:0000256" key="5">
    <source>
        <dbReference type="ARBA" id="ARBA00036735"/>
    </source>
</evidence>
<dbReference type="InterPro" id="IPR014347">
    <property type="entry name" value="Tautomerase/MIF_sf"/>
</dbReference>
<dbReference type="PANTHER" id="PTHR11954:SF6">
    <property type="entry name" value="MACROPHAGE MIGRATION INHIBITORY FACTOR"/>
    <property type="match status" value="1"/>
</dbReference>
<gene>
    <name evidence="12" type="ORF">KTH89_07800</name>
</gene>
<accession>A0A949JYE3</accession>
<keyword evidence="13" id="KW-1185">Reference proteome</keyword>
<dbReference type="Proteomes" id="UP000712157">
    <property type="component" value="Unassembled WGS sequence"/>
</dbReference>
<dbReference type="EMBL" id="JAHQCW010000009">
    <property type="protein sequence ID" value="MBU9736436.1"/>
    <property type="molecule type" value="Genomic_DNA"/>
</dbReference>
<comment type="subcellular location">
    <subcellularLocation>
        <location evidence="1">Secreted</location>
    </subcellularLocation>
</comment>
<dbReference type="RefSeq" id="WP_238721292.1">
    <property type="nucleotide sequence ID" value="NZ_JAHQCW010000009.1"/>
</dbReference>
<reference evidence="12" key="1">
    <citation type="submission" date="2021-06" db="EMBL/GenBank/DDBJ databases">
        <title>Description of novel taxa of the family Lachnospiraceae.</title>
        <authorList>
            <person name="Chaplin A.V."/>
            <person name="Sokolova S.R."/>
            <person name="Pikina A.P."/>
            <person name="Korzhanova M."/>
            <person name="Belova V."/>
            <person name="Korostin D."/>
            <person name="Efimov B.A."/>
        </authorList>
    </citation>
    <scope>NUCLEOTIDE SEQUENCE</scope>
    <source>
        <strain evidence="12">ASD5720</strain>
    </source>
</reference>
<evidence type="ECO:0000256" key="2">
    <source>
        <dbReference type="ARBA" id="ARBA00022514"/>
    </source>
</evidence>
<organism evidence="12 13">
    <name type="scientific">Diplocloster agilis</name>
    <dbReference type="NCBI Taxonomy" id="2850323"/>
    <lineage>
        <taxon>Bacteria</taxon>
        <taxon>Bacillati</taxon>
        <taxon>Bacillota</taxon>
        <taxon>Clostridia</taxon>
        <taxon>Lachnospirales</taxon>
        <taxon>Lachnospiraceae</taxon>
        <taxon>Diplocloster</taxon>
    </lineage>
</organism>